<reference evidence="1 2" key="1">
    <citation type="submission" date="2024-02" db="EMBL/GenBank/DDBJ databases">
        <authorList>
            <person name="Chen Y."/>
            <person name="Shah S."/>
            <person name="Dougan E. K."/>
            <person name="Thang M."/>
            <person name="Chan C."/>
        </authorList>
    </citation>
    <scope>NUCLEOTIDE SEQUENCE [LARGE SCALE GENOMIC DNA]</scope>
</reference>
<accession>A0ABP0KF43</accession>
<dbReference type="EMBL" id="CAXAMM010011176">
    <property type="protein sequence ID" value="CAK9025440.1"/>
    <property type="molecule type" value="Genomic_DNA"/>
</dbReference>
<comment type="caution">
    <text evidence="1">The sequence shown here is derived from an EMBL/GenBank/DDBJ whole genome shotgun (WGS) entry which is preliminary data.</text>
</comment>
<dbReference type="Proteomes" id="UP001642464">
    <property type="component" value="Unassembled WGS sequence"/>
</dbReference>
<feature type="non-terminal residue" evidence="1">
    <location>
        <position position="141"/>
    </location>
</feature>
<keyword evidence="2" id="KW-1185">Reference proteome</keyword>
<name>A0ABP0KF43_9DINO</name>
<gene>
    <name evidence="1" type="ORF">SCF082_LOCUS17086</name>
</gene>
<proteinExistence type="predicted"/>
<sequence>DIRANVRQVHGDAHLGLERARLRVFGNSLRCTDFSHLIGASRVGRASPSETSSTGADADICHKWRLGIFENCRVWLRQEEHLTLIEAAVFASRTFPHALFDYVWSTLLAFLEERGESKCAQNLVKYYTDQNRSALDASWRI</sequence>
<feature type="non-terminal residue" evidence="1">
    <location>
        <position position="1"/>
    </location>
</feature>
<evidence type="ECO:0000313" key="2">
    <source>
        <dbReference type="Proteomes" id="UP001642464"/>
    </source>
</evidence>
<organism evidence="1 2">
    <name type="scientific">Durusdinium trenchii</name>
    <dbReference type="NCBI Taxonomy" id="1381693"/>
    <lineage>
        <taxon>Eukaryota</taxon>
        <taxon>Sar</taxon>
        <taxon>Alveolata</taxon>
        <taxon>Dinophyceae</taxon>
        <taxon>Suessiales</taxon>
        <taxon>Symbiodiniaceae</taxon>
        <taxon>Durusdinium</taxon>
    </lineage>
</organism>
<protein>
    <submittedName>
        <fullName evidence="1">Uncharacterized protein</fullName>
    </submittedName>
</protein>
<evidence type="ECO:0000313" key="1">
    <source>
        <dbReference type="EMBL" id="CAK9025440.1"/>
    </source>
</evidence>